<feature type="region of interest" description="Disordered" evidence="2">
    <location>
        <begin position="443"/>
        <end position="474"/>
    </location>
</feature>
<dbReference type="Gene3D" id="3.30.420.10">
    <property type="entry name" value="Ribonuclease H-like superfamily/Ribonuclease H"/>
    <property type="match status" value="1"/>
</dbReference>
<dbReference type="PANTHER" id="PTHR37984">
    <property type="entry name" value="PROTEIN CBG26694"/>
    <property type="match status" value="1"/>
</dbReference>
<evidence type="ECO:0000256" key="2">
    <source>
        <dbReference type="SAM" id="MobiDB-lite"/>
    </source>
</evidence>
<dbReference type="InterPro" id="IPR013103">
    <property type="entry name" value="RVT_2"/>
</dbReference>
<dbReference type="EMBL" id="CAMXCT010000287">
    <property type="protein sequence ID" value="CAI3976664.1"/>
    <property type="molecule type" value="Genomic_DNA"/>
</dbReference>
<dbReference type="SUPFAM" id="SSF53098">
    <property type="entry name" value="Ribonuclease H-like"/>
    <property type="match status" value="1"/>
</dbReference>
<evidence type="ECO:0000256" key="1">
    <source>
        <dbReference type="SAM" id="Coils"/>
    </source>
</evidence>
<dbReference type="InterPro" id="IPR001584">
    <property type="entry name" value="Integrase_cat-core"/>
</dbReference>
<feature type="region of interest" description="Disordered" evidence="2">
    <location>
        <begin position="1837"/>
        <end position="1869"/>
    </location>
</feature>
<dbReference type="InterPro" id="IPR050951">
    <property type="entry name" value="Retrovirus_Pol_polyprotein"/>
</dbReference>
<keyword evidence="1" id="KW-0175">Coiled coil</keyword>
<feature type="compositionally biased region" description="Basic and acidic residues" evidence="2">
    <location>
        <begin position="948"/>
        <end position="972"/>
    </location>
</feature>
<accession>A0A9P1BNP8</accession>
<evidence type="ECO:0000259" key="4">
    <source>
        <dbReference type="PROSITE" id="PS50994"/>
    </source>
</evidence>
<name>A0A9P1BNP8_9DINO</name>
<dbReference type="GO" id="GO:0015074">
    <property type="term" value="P:DNA integration"/>
    <property type="evidence" value="ECO:0007669"/>
    <property type="project" value="InterPro"/>
</dbReference>
<keyword evidence="3" id="KW-0472">Membrane</keyword>
<feature type="region of interest" description="Disordered" evidence="2">
    <location>
        <begin position="289"/>
        <end position="356"/>
    </location>
</feature>
<feature type="coiled-coil region" evidence="1">
    <location>
        <begin position="358"/>
        <end position="405"/>
    </location>
</feature>
<evidence type="ECO:0000313" key="6">
    <source>
        <dbReference type="EMBL" id="CAL1130039.1"/>
    </source>
</evidence>
<organism evidence="5">
    <name type="scientific">Cladocopium goreaui</name>
    <dbReference type="NCBI Taxonomy" id="2562237"/>
    <lineage>
        <taxon>Eukaryota</taxon>
        <taxon>Sar</taxon>
        <taxon>Alveolata</taxon>
        <taxon>Dinophyceae</taxon>
        <taxon>Suessiales</taxon>
        <taxon>Symbiodiniaceae</taxon>
        <taxon>Cladocopium</taxon>
    </lineage>
</organism>
<protein>
    <recommendedName>
        <fullName evidence="4">Integrase catalytic domain-containing protein</fullName>
    </recommendedName>
</protein>
<reference evidence="5" key="1">
    <citation type="submission" date="2022-10" db="EMBL/GenBank/DDBJ databases">
        <authorList>
            <person name="Chen Y."/>
            <person name="Dougan E. K."/>
            <person name="Chan C."/>
            <person name="Rhodes N."/>
            <person name="Thang M."/>
        </authorList>
    </citation>
    <scope>NUCLEOTIDE SEQUENCE</scope>
</reference>
<feature type="compositionally biased region" description="Low complexity" evidence="2">
    <location>
        <begin position="294"/>
        <end position="313"/>
    </location>
</feature>
<comment type="caution">
    <text evidence="5">The sequence shown here is derived from an EMBL/GenBank/DDBJ whole genome shotgun (WGS) entry which is preliminary data.</text>
</comment>
<feature type="compositionally biased region" description="Acidic residues" evidence="2">
    <location>
        <begin position="326"/>
        <end position="335"/>
    </location>
</feature>
<dbReference type="Pfam" id="PF07727">
    <property type="entry name" value="RVT_2"/>
    <property type="match status" value="1"/>
</dbReference>
<evidence type="ECO:0000313" key="5">
    <source>
        <dbReference type="EMBL" id="CAI3976664.1"/>
    </source>
</evidence>
<dbReference type="PANTHER" id="PTHR37984:SF5">
    <property type="entry name" value="PROTEIN NYNRIN-LIKE"/>
    <property type="match status" value="1"/>
</dbReference>
<sequence length="2605" mass="293928">CWTLSRSLGEHPLLRPGLLLNFIYDLLVDVLYFLVNILYDLSILRPLDWRDIYYALLNDKTDDYGFNASIPVWDGRADSLREFKKTVKWWLHSVNLEKTTGYNLAARFAMKQTGSAKMRALEFTPDELAYTPAEEYTDPDSGETIVVTPADYAAGINKILAAWDEMIGRTVNDRKGELREKFYLATRRGQQESVVAFSLRYRTLVGEMRAEGITIDDAETAWFYKQKLALNEMQKQMLETTLGTSTEVYADCEREAVRLFKRMHFGATGDGGQHHPGHRRPGLTSSALSKFRRSLPSSSSSTASSWTRRSTSSKGAHSAYVADAEPTAEEDENWQEDNQTNEEHETYETEQTEEGDGLEALQEAVEVMAAELEEAAEAGCDEEELAGLEDQIEGAVEALVTLKEARSQIAAVKKDRGFNGPSSGAKGGKKGKSSGCFDCGAQDHWKGDPKCPGPSKSKGKGGPMKGKPGKGKFQNKINSLKSALSRARDTNVTETNMAEVNVVDLLPPHPPVKFNSVSFGNNEVHEINMVSAGSISEALAASTTKPLDILSADKLYQAALDSACNRSCEMQPASQDPSPQCGQRWRRMVVRLLTRQIWHYLGLKLWLVQRPFLRYAPTPLPMVATAADWLQQAKDMVKRRVWPKSWLQKAMDRGHFTVIALKEAISLRQKMGLRMSFMEDPVLSFGIKSLKKKPKAVLQGALVAETQRLLQATEADRELRLRALLGPRGGLPRLKSELVELAVLFRLEVKEDDRIEDLKSKIEPMVKLLKTGHTVDYGKLNKIPGRQEAAAPAAAEASASAAPFGMERDQNGCDVDLEHAIHAARSRVLSGGGWRQLDLNKEREVDMAGADTPRKQAGYVDRESSAEVAKNIGGIARSMFSKLKSGVVQMVNQAALKAKRLVEKFQMNNDEIKEILETEYMDSMAEIADGNVEPLAMVVELPESPSLDVHRRNLKEGNKKRPRPRHPDYPRRETADQWRLGHWGSWICRDHFTPRNQFMKPTTVSVPRFFPTEAFTGRRLVEIYAPDTNRVVDRVWDEDFNHPACPYYSRVWTGRTWFQIRREWIDKYYPEVIPEGNSYFEELDWVIDNPAAEGLHELENGNSVFVATQPKSYRFPMPQSHDTKISTYGFYVRHARWEVLENKRPWRSRGVHEFHHQHFAETPDVYVVVYHNNELDYLEPPLVTEVYTTTEPIAHEAIRRGHAVGQSLTLDTGYDFYRESHRREADRRLQHQKPFCLMLAFPCGWWSPLMDLITHQDRRKLLKVKRRRAKEKHLVDYCVKKAKEQLREGRHFIIENPSKSRSWKEVHSLRKLTEMAEELGLHWVQMDQCMTGLRGPGGGLIRKRTWFLTSSEEVAEELKLFQCSGDHEHEWCIGGKKITEPAGHYSPALSAAIVNGLERQRVVDFGIKRNIVERLHEAEVLAAEAAENDDEDGEMLEEPLQPGQGDGPGLLVTAEELRAALHLHKVTGHRNPLRLARALVISGASPSMVKAAKMIKCELCQEHANVKTRRPANLPRPRHFGDRLFVDLFAVRDLYDQTHWVAHAVDAATRYHCAKVLNTKSSEEVGNFMVEQWFTPLGVPSAVTCDMGPEFVSDQFQQLMDRHNVQLSHVAVEAPWQNGLAERAGGTLKTILRTCMAEHSASEHQDVQSCVVAALEAMNGDPSETGFSPAQLVLGKQPRGFGQVIPNDLQARLSQHGLIENDPSFTQIVAMKETARLALVRLTYSQALRRAEMARSRVAPSYETFSVGDVVYFYRAQKYSSTKSQSRKRLQLRKWHGPAVLLALEGNENIPVNAYVGYRGNMTKVAMEHLRPASSLERLTFTDWSEIMDEVIAKTTQRPDDHPDELQAEEPEKGEQVQGDRPEASQQAGEGVRPQVFAFPFPAQDYFHHRCQRPQWVRPCLRGDSPSGSKLIWVPPLVNIAVRKMQQLRNPKPTCLIKRVDKLLKFQMLKCRVDLVKFHDHLCQRMWRRWSLPSRAVVETMETLGMPWPSGGHQHEACTTAAHGKELKWSEMEEKVRDEFREAAVDQWSKWMENNAIQVLSLGESRAVIQELTRRNELQRILRPRFVLTDKNSSLRTPERDLPLKANARLVVPGFKDLANLQGELRKDAPTGSRLGQHLLFSIGAFFPNWRLLGADVRAAFLKGDPYVSRELYIQCTNPKIGPTIPLPAGCLGRVVKGVFGLADAPREWYLRLSKEAERQGWQKSSLDAALWFKWSEKDGKLCGMLIAHVDDLLCVGDEEAESSLLALGDVLGFGSIERDDFQWCGKRIRKCKDTGEIKISMVPYHQSLKPVVVGRERRKDPSALLTPGEIKKLKGILGSLQWLVAQLRFDISFQVSSLQSETPTVGTLLRANKCLVETKKDYDYEMTFKSVDFARGGILVVADAALGNVDSKGDSTGPPGTKVHSQSCYAVLLADAEMMRGKLGTFNTLDFRSHRIPRVCRSSYAAETLGVEEGLDAGELARGFLAEALGADVTRKDAWFQVCRVPLLGCTDAKDCFDRLTQDTGFGTQKSLSFTLASLRQQLRRPNTYFRWTATMNNFVDAGTKLMDNSTLRRVLREGSWSVEYNAEFTKQTSKALKEVTDAENLPGRAMEPRDEALLRHIHA</sequence>
<keyword evidence="3" id="KW-0812">Transmembrane</keyword>
<gene>
    <name evidence="5" type="ORF">C1SCF055_LOCUS4867</name>
</gene>
<dbReference type="PROSITE" id="PS50994">
    <property type="entry name" value="INTEGRASE"/>
    <property type="match status" value="1"/>
</dbReference>
<reference evidence="6" key="2">
    <citation type="submission" date="2024-04" db="EMBL/GenBank/DDBJ databases">
        <authorList>
            <person name="Chen Y."/>
            <person name="Shah S."/>
            <person name="Dougan E. K."/>
            <person name="Thang M."/>
            <person name="Chan C."/>
        </authorList>
    </citation>
    <scope>NUCLEOTIDE SEQUENCE [LARGE SCALE GENOMIC DNA]</scope>
</reference>
<feature type="non-terminal residue" evidence="5">
    <location>
        <position position="1"/>
    </location>
</feature>
<feature type="domain" description="Integrase catalytic" evidence="4">
    <location>
        <begin position="1513"/>
        <end position="1677"/>
    </location>
</feature>
<feature type="non-terminal residue" evidence="5">
    <location>
        <position position="2605"/>
    </location>
</feature>
<feature type="compositionally biased region" description="Basic and acidic residues" evidence="2">
    <location>
        <begin position="1837"/>
        <end position="1863"/>
    </location>
</feature>
<feature type="region of interest" description="Disordered" evidence="2">
    <location>
        <begin position="947"/>
        <end position="972"/>
    </location>
</feature>
<proteinExistence type="predicted"/>
<dbReference type="GO" id="GO:0003676">
    <property type="term" value="F:nucleic acid binding"/>
    <property type="evidence" value="ECO:0007669"/>
    <property type="project" value="InterPro"/>
</dbReference>
<evidence type="ECO:0000256" key="3">
    <source>
        <dbReference type="SAM" id="Phobius"/>
    </source>
</evidence>
<dbReference type="EMBL" id="CAMXCT020000287">
    <property type="protein sequence ID" value="CAL1130039.1"/>
    <property type="molecule type" value="Genomic_DNA"/>
</dbReference>
<feature type="transmembrane region" description="Helical" evidence="3">
    <location>
        <begin position="18"/>
        <end position="39"/>
    </location>
</feature>
<dbReference type="InterPro" id="IPR036397">
    <property type="entry name" value="RNaseH_sf"/>
</dbReference>
<dbReference type="InterPro" id="IPR012337">
    <property type="entry name" value="RNaseH-like_sf"/>
</dbReference>
<keyword evidence="3" id="KW-1133">Transmembrane helix</keyword>
<dbReference type="OrthoDB" id="775972at2759"/>